<dbReference type="InterPro" id="IPR006050">
    <property type="entry name" value="DNA_photolyase_N"/>
</dbReference>
<dbReference type="EMBL" id="JSAN01000046">
    <property type="protein sequence ID" value="KIC72835.1"/>
    <property type="molecule type" value="Genomic_DNA"/>
</dbReference>
<evidence type="ECO:0000256" key="2">
    <source>
        <dbReference type="ARBA" id="ARBA00013149"/>
    </source>
</evidence>
<feature type="site" description="Electron transfer via tryptophanyl radical" evidence="9">
    <location>
        <position position="380"/>
    </location>
</feature>
<keyword evidence="4 8" id="KW-0285">Flavoprotein</keyword>
<evidence type="ECO:0000256" key="3">
    <source>
        <dbReference type="ARBA" id="ARBA00014046"/>
    </source>
</evidence>
<sequence length="471" mass="54365">MTNPSIVWFRQDLRLEDNPALNAATQKGGPVIPVFNWVFNPEKEWQTGGASQWWLYYSLISLKNDLSELGLPLIIRKEDPLKSLLEIAHETGADTVYWNRRYEPMLIQDDAKIKTELQKQGIKAHSFNGNLLFEPWTIANKQGKPFQVFTPFWNQCLKLNDPEVPLPVPHSLKKFVGQLQTESIDSLNLLPKIKWDKGLKEVWSPGAKSAKALLKKGLTGVIDQYLDIRDLPDHDGTSLLSPYLHFGEISPRMIWQAVKENSTSKGAEGYLRQIGWREFAHHLLYHFPETPQKPLRSQFNSFSWKNDKQNLKAWQKGQTGYPIIDAGMRQLWKIGWMHNRVRLIVGSFLVKDLMIHWIEGAKWFWDTLVDADLANNTMGWQWIAGCGADAAPYFRIFNPITQGEKFDPEGNYVKKWVPELINLPKEWLHQPWEAPEEILRQSGIELGINYPKPIVNHAKAREEALQAYSRL</sequence>
<dbReference type="InterPro" id="IPR014729">
    <property type="entry name" value="Rossmann-like_a/b/a_fold"/>
</dbReference>
<dbReference type="SUPFAM" id="SSF48173">
    <property type="entry name" value="Cryptochrome/photolyase FAD-binding domain"/>
    <property type="match status" value="1"/>
</dbReference>
<name>A0A0C1JNL8_9BACT</name>
<gene>
    <name evidence="12" type="primary">phrB</name>
    <name evidence="12" type="ORF">DB44_BZ00130</name>
</gene>
<evidence type="ECO:0000313" key="13">
    <source>
        <dbReference type="Proteomes" id="UP000031465"/>
    </source>
</evidence>
<dbReference type="InterPro" id="IPR018394">
    <property type="entry name" value="DNA_photolyase_1_CS_C"/>
</dbReference>
<dbReference type="SUPFAM" id="SSF52425">
    <property type="entry name" value="Cryptochrome/photolyase, N-terminal domain"/>
    <property type="match status" value="1"/>
</dbReference>
<protein>
    <recommendedName>
        <fullName evidence="3">Deoxyribodipyrimidine photo-lyase</fullName>
        <ecNumber evidence="2">4.1.99.3</ecNumber>
    </recommendedName>
</protein>
<dbReference type="Proteomes" id="UP000031465">
    <property type="component" value="Unassembled WGS sequence"/>
</dbReference>
<evidence type="ECO:0000313" key="12">
    <source>
        <dbReference type="EMBL" id="KIC72835.1"/>
    </source>
</evidence>
<dbReference type="GO" id="GO:0071949">
    <property type="term" value="F:FAD binding"/>
    <property type="evidence" value="ECO:0007669"/>
    <property type="project" value="TreeGrafter"/>
</dbReference>
<accession>A0A0C1JNL8</accession>
<dbReference type="FunFam" id="1.10.579.10:FF:000003">
    <property type="entry name" value="Deoxyribodipyrimidine photo-lyase"/>
    <property type="match status" value="1"/>
</dbReference>
<evidence type="ECO:0000259" key="11">
    <source>
        <dbReference type="PROSITE" id="PS51645"/>
    </source>
</evidence>
<dbReference type="PROSITE" id="PS51645">
    <property type="entry name" value="PHR_CRY_ALPHA_BETA"/>
    <property type="match status" value="1"/>
</dbReference>
<dbReference type="InterPro" id="IPR036134">
    <property type="entry name" value="Crypto/Photolyase_FAD-like_sf"/>
</dbReference>
<comment type="cofactor">
    <cofactor evidence="1">
        <name>(6R)-5,10-methylene-5,6,7,8-tetrahydrofolate</name>
        <dbReference type="ChEBI" id="CHEBI:15636"/>
    </cofactor>
</comment>
<keyword evidence="6 10" id="KW-0157">Chromophore</keyword>
<dbReference type="Gene3D" id="1.10.579.10">
    <property type="entry name" value="DNA Cyclobutane Dipyrimidine Photolyase, subunit A, domain 3"/>
    <property type="match status" value="1"/>
</dbReference>
<keyword evidence="12" id="KW-0456">Lyase</keyword>
<evidence type="ECO:0000256" key="5">
    <source>
        <dbReference type="ARBA" id="ARBA00022827"/>
    </source>
</evidence>
<dbReference type="Gene3D" id="1.25.40.80">
    <property type="match status" value="1"/>
</dbReference>
<evidence type="ECO:0000256" key="1">
    <source>
        <dbReference type="ARBA" id="ARBA00001932"/>
    </source>
</evidence>
<evidence type="ECO:0000256" key="10">
    <source>
        <dbReference type="RuleBase" id="RU004182"/>
    </source>
</evidence>
<dbReference type="InterPro" id="IPR002081">
    <property type="entry name" value="Cryptochrome/DNA_photolyase_1"/>
</dbReference>
<feature type="domain" description="Photolyase/cryptochrome alpha/beta" evidence="11">
    <location>
        <begin position="3"/>
        <end position="132"/>
    </location>
</feature>
<proteinExistence type="inferred from homology"/>
<reference evidence="12 13" key="1">
    <citation type="journal article" date="2014" name="Mol. Biol. Evol.">
        <title>Massive expansion of Ubiquitination-related gene families within the Chlamydiae.</title>
        <authorList>
            <person name="Domman D."/>
            <person name="Collingro A."/>
            <person name="Lagkouvardos I."/>
            <person name="Gehre L."/>
            <person name="Weinmaier T."/>
            <person name="Rattei T."/>
            <person name="Subtil A."/>
            <person name="Horn M."/>
        </authorList>
    </citation>
    <scope>NUCLEOTIDE SEQUENCE [LARGE SCALE GENOMIC DNA]</scope>
    <source>
        <strain evidence="12 13">EI2</strain>
    </source>
</reference>
<evidence type="ECO:0000256" key="8">
    <source>
        <dbReference type="PIRSR" id="PIRSR602081-1"/>
    </source>
</evidence>
<dbReference type="AlphaFoldDB" id="A0A0C1JNL8"/>
<evidence type="ECO:0000256" key="9">
    <source>
        <dbReference type="PIRSR" id="PIRSR602081-2"/>
    </source>
</evidence>
<dbReference type="GO" id="GO:0003677">
    <property type="term" value="F:DNA binding"/>
    <property type="evidence" value="ECO:0007669"/>
    <property type="project" value="TreeGrafter"/>
</dbReference>
<dbReference type="PANTHER" id="PTHR11455:SF9">
    <property type="entry name" value="CRYPTOCHROME CIRCADIAN CLOCK 5 ISOFORM X1"/>
    <property type="match status" value="1"/>
</dbReference>
<dbReference type="GO" id="GO:0000719">
    <property type="term" value="P:photoreactive repair"/>
    <property type="evidence" value="ECO:0007669"/>
    <property type="project" value="UniProtKB-ARBA"/>
</dbReference>
<dbReference type="PROSITE" id="PS00394">
    <property type="entry name" value="DNA_PHOTOLYASES_1_1"/>
    <property type="match status" value="1"/>
</dbReference>
<dbReference type="Pfam" id="PF00875">
    <property type="entry name" value="DNA_photolyase"/>
    <property type="match status" value="1"/>
</dbReference>
<dbReference type="PATRIC" id="fig|362787.3.peg.745"/>
<dbReference type="PANTHER" id="PTHR11455">
    <property type="entry name" value="CRYPTOCHROME"/>
    <property type="match status" value="1"/>
</dbReference>
<comment type="caution">
    <text evidence="12">The sequence shown here is derived from an EMBL/GenBank/DDBJ whole genome shotgun (WGS) entry which is preliminary data.</text>
</comment>
<comment type="similarity">
    <text evidence="10">Belongs to the DNA photolyase family.</text>
</comment>
<dbReference type="GO" id="GO:0003904">
    <property type="term" value="F:deoxyribodipyrimidine photo-lyase activity"/>
    <property type="evidence" value="ECO:0007669"/>
    <property type="project" value="UniProtKB-EC"/>
</dbReference>
<evidence type="ECO:0000256" key="6">
    <source>
        <dbReference type="ARBA" id="ARBA00022991"/>
    </source>
</evidence>
<comment type="catalytic activity">
    <reaction evidence="7">
        <text>cyclobutadipyrimidine (in DNA) = 2 pyrimidine residues (in DNA).</text>
        <dbReference type="EC" id="4.1.99.3"/>
    </reaction>
</comment>
<feature type="binding site" evidence="8">
    <location>
        <begin position="370"/>
        <end position="372"/>
    </location>
    <ligand>
        <name>FAD</name>
        <dbReference type="ChEBI" id="CHEBI:57692"/>
    </ligand>
</feature>
<dbReference type="PRINTS" id="PR00147">
    <property type="entry name" value="DNAPHOTLYASE"/>
</dbReference>
<feature type="site" description="Electron transfer via tryptophanyl radical" evidence="9">
    <location>
        <position position="357"/>
    </location>
</feature>
<organism evidence="12 13">
    <name type="scientific">Candidatus Protochlamydia amoebophila</name>
    <dbReference type="NCBI Taxonomy" id="362787"/>
    <lineage>
        <taxon>Bacteria</taxon>
        <taxon>Pseudomonadati</taxon>
        <taxon>Chlamydiota</taxon>
        <taxon>Chlamydiia</taxon>
        <taxon>Parachlamydiales</taxon>
        <taxon>Parachlamydiaceae</taxon>
        <taxon>Candidatus Protochlamydia</taxon>
    </lineage>
</organism>
<comment type="cofactor">
    <cofactor evidence="8">
        <name>FAD</name>
        <dbReference type="ChEBI" id="CHEBI:57692"/>
    </cofactor>
    <text evidence="8">Binds 1 FAD per subunit.</text>
</comment>
<dbReference type="InterPro" id="IPR005101">
    <property type="entry name" value="Cryptochr/Photolyase_FAD-bd"/>
</dbReference>
<feature type="site" description="Electron transfer via tryptophanyl radical" evidence="9">
    <location>
        <position position="304"/>
    </location>
</feature>
<feature type="binding site" evidence="8">
    <location>
        <position position="270"/>
    </location>
    <ligand>
        <name>FAD</name>
        <dbReference type="ChEBI" id="CHEBI:57692"/>
    </ligand>
</feature>
<dbReference type="RefSeq" id="WP_039357416.1">
    <property type="nucleotide sequence ID" value="NZ_JSAN01000046.1"/>
</dbReference>
<feature type="binding site" evidence="8">
    <location>
        <begin position="237"/>
        <end position="241"/>
    </location>
    <ligand>
        <name>FAD</name>
        <dbReference type="ChEBI" id="CHEBI:57692"/>
    </ligand>
</feature>
<feature type="binding site" evidence="8">
    <location>
        <position position="225"/>
    </location>
    <ligand>
        <name>FAD</name>
        <dbReference type="ChEBI" id="CHEBI:57692"/>
    </ligand>
</feature>
<dbReference type="Gene3D" id="3.40.50.620">
    <property type="entry name" value="HUPs"/>
    <property type="match status" value="1"/>
</dbReference>
<evidence type="ECO:0000256" key="7">
    <source>
        <dbReference type="ARBA" id="ARBA00033999"/>
    </source>
</evidence>
<dbReference type="InterPro" id="IPR036155">
    <property type="entry name" value="Crypto/Photolyase_N_sf"/>
</dbReference>
<dbReference type="EC" id="4.1.99.3" evidence="2"/>
<keyword evidence="5 8" id="KW-0274">FAD</keyword>
<dbReference type="Pfam" id="PF03441">
    <property type="entry name" value="FAD_binding_7"/>
    <property type="match status" value="1"/>
</dbReference>
<evidence type="ECO:0000256" key="4">
    <source>
        <dbReference type="ARBA" id="ARBA00022630"/>
    </source>
</evidence>